<protein>
    <submittedName>
        <fullName evidence="1">Uncharacterized protein</fullName>
    </submittedName>
</protein>
<organism evidence="1 2">
    <name type="scientific">Rhizobium leguminosarum</name>
    <dbReference type="NCBI Taxonomy" id="384"/>
    <lineage>
        <taxon>Bacteria</taxon>
        <taxon>Pseudomonadati</taxon>
        <taxon>Pseudomonadota</taxon>
        <taxon>Alphaproteobacteria</taxon>
        <taxon>Hyphomicrobiales</taxon>
        <taxon>Rhizobiaceae</taxon>
        <taxon>Rhizobium/Agrobacterium group</taxon>
        <taxon>Rhizobium</taxon>
    </lineage>
</organism>
<accession>A0A2K9Z5S4</accession>
<dbReference type="EMBL" id="CP025012">
    <property type="protein sequence ID" value="AUW43588.1"/>
    <property type="molecule type" value="Genomic_DNA"/>
</dbReference>
<proteinExistence type="predicted"/>
<name>A0A2K9Z5S4_RHILE</name>
<sequence length="78" mass="8675">MNTSSFLSRFASTMKASDHSVFGYTVNKPALFHRFVPKRVDEEFAAGAMVFVETVTLLTCAATGCRMFRLSSPMRGME</sequence>
<evidence type="ECO:0000313" key="2">
    <source>
        <dbReference type="Proteomes" id="UP000238523"/>
    </source>
</evidence>
<dbReference type="Proteomes" id="UP000238523">
    <property type="component" value="Chromosome"/>
</dbReference>
<dbReference type="AlphaFoldDB" id="A0A2K9Z5S4"/>
<evidence type="ECO:0000313" key="1">
    <source>
        <dbReference type="EMBL" id="AUW43588.1"/>
    </source>
</evidence>
<gene>
    <name evidence="1" type="ORF">CUJ84_Chr003248</name>
</gene>
<reference evidence="1 2" key="1">
    <citation type="submission" date="2017-11" db="EMBL/GenBank/DDBJ databases">
        <title>Complete genome of Rhizobium leguminosarum Norway, an ineffective micro-symbiont.</title>
        <authorList>
            <person name="Hoffrichter A."/>
            <person name="Liang J."/>
            <person name="Brachmann A."/>
            <person name="Marin M."/>
        </authorList>
    </citation>
    <scope>NUCLEOTIDE SEQUENCE [LARGE SCALE GENOMIC DNA]</scope>
    <source>
        <strain evidence="1 2">Norway</strain>
    </source>
</reference>